<name>K9URF4_CHAP6</name>
<protein>
    <submittedName>
        <fullName evidence="2">Uncharacterized protein</fullName>
    </submittedName>
</protein>
<dbReference type="PATRIC" id="fig|1173020.3.peg.7369"/>
<dbReference type="AlphaFoldDB" id="K9URF4"/>
<reference evidence="2 3" key="1">
    <citation type="submission" date="2012-05" db="EMBL/GenBank/DDBJ databases">
        <title>Finished plasmid 2 of genome of Chamaesiphon sp. PCC 6605.</title>
        <authorList>
            <consortium name="US DOE Joint Genome Institute"/>
            <person name="Gugger M."/>
            <person name="Coursin T."/>
            <person name="Rippka R."/>
            <person name="Tandeau De Marsac N."/>
            <person name="Huntemann M."/>
            <person name="Wei C.-L."/>
            <person name="Han J."/>
            <person name="Detter J.C."/>
            <person name="Han C."/>
            <person name="Tapia R."/>
            <person name="Chen A."/>
            <person name="Kyrpides N."/>
            <person name="Mavromatis K."/>
            <person name="Markowitz V."/>
            <person name="Szeto E."/>
            <person name="Ivanova N."/>
            <person name="Pagani I."/>
            <person name="Pati A."/>
            <person name="Goodwin L."/>
            <person name="Nordberg H.P."/>
            <person name="Cantor M.N."/>
            <person name="Hua S.X."/>
            <person name="Woyke T."/>
            <person name="Kerfeld C.A."/>
        </authorList>
    </citation>
    <scope>NUCLEOTIDE SEQUENCE [LARGE SCALE GENOMIC DNA]</scope>
    <source>
        <strain evidence="3">ATCC 27169 / PCC 6605</strain>
        <plasmid evidence="3">Plasmid pCHA6605.02</plasmid>
    </source>
</reference>
<keyword evidence="2" id="KW-0614">Plasmid</keyword>
<keyword evidence="3" id="KW-1185">Reference proteome</keyword>
<accession>K9URF4</accession>
<evidence type="ECO:0000313" key="3">
    <source>
        <dbReference type="Proteomes" id="UP000010366"/>
    </source>
</evidence>
<evidence type="ECO:0000256" key="1">
    <source>
        <dbReference type="SAM" id="Phobius"/>
    </source>
</evidence>
<proteinExistence type="predicted"/>
<keyword evidence="1" id="KW-1133">Transmembrane helix</keyword>
<dbReference type="OrthoDB" id="583088at2"/>
<dbReference type="EMBL" id="CP003602">
    <property type="protein sequence ID" value="AFY97253.1"/>
    <property type="molecule type" value="Genomic_DNA"/>
</dbReference>
<sequence length="178" mass="19728">MSFSKQIIDLEALLYALAQQTEPLPESLQQSLIEVGRSLHEDRPDTARELRALIQQYSPLELEYQRALTKWDENYTSQERAKTLDATFSIASGLDDLFIERVLPATNWVTATKKLANSSKYLKQRSQFLERGDRVVALASGGAFLGVLIAQIPGAVIGGVLAGVYAWLSFPTVVTGRK</sequence>
<feature type="transmembrane region" description="Helical" evidence="1">
    <location>
        <begin position="135"/>
        <end position="168"/>
    </location>
</feature>
<evidence type="ECO:0000313" key="2">
    <source>
        <dbReference type="EMBL" id="AFY97253.1"/>
    </source>
</evidence>
<geneLocation type="plasmid" evidence="2 3">
    <name>pCHA6605.02</name>
</geneLocation>
<organism evidence="2 3">
    <name type="scientific">Chamaesiphon minutus (strain ATCC 27169 / PCC 6605)</name>
    <dbReference type="NCBI Taxonomy" id="1173020"/>
    <lineage>
        <taxon>Bacteria</taxon>
        <taxon>Bacillati</taxon>
        <taxon>Cyanobacteriota</taxon>
        <taxon>Cyanophyceae</taxon>
        <taxon>Gomontiellales</taxon>
        <taxon>Chamaesiphonaceae</taxon>
        <taxon>Chamaesiphon</taxon>
    </lineage>
</organism>
<keyword evidence="1" id="KW-0812">Transmembrane</keyword>
<dbReference type="Proteomes" id="UP000010366">
    <property type="component" value="Plasmid pCHA6605.02"/>
</dbReference>
<keyword evidence="1" id="KW-0472">Membrane</keyword>
<dbReference type="HOGENOM" id="CLU_1508013_0_0_3"/>
<gene>
    <name evidence="2" type="ORF">Cha6605_6438</name>
</gene>
<dbReference type="RefSeq" id="WP_015162902.1">
    <property type="nucleotide sequence ID" value="NC_019698.1"/>
</dbReference>
<dbReference type="KEGG" id="cmp:Cha6605_6438"/>